<reference evidence="6" key="1">
    <citation type="submission" date="2020-05" db="EMBL/GenBank/DDBJ databases">
        <title>Phylogenomic resolution of chytrid fungi.</title>
        <authorList>
            <person name="Stajich J.E."/>
            <person name="Amses K."/>
            <person name="Simmons R."/>
            <person name="Seto K."/>
            <person name="Myers J."/>
            <person name="Bonds A."/>
            <person name="Quandt C.A."/>
            <person name="Barry K."/>
            <person name="Liu P."/>
            <person name="Grigoriev I."/>
            <person name="Longcore J.E."/>
            <person name="James T.Y."/>
        </authorList>
    </citation>
    <scope>NUCLEOTIDE SEQUENCE</scope>
    <source>
        <strain evidence="6">JEL0379</strain>
    </source>
</reference>
<dbReference type="AlphaFoldDB" id="A0AAD5XRK8"/>
<dbReference type="InterPro" id="IPR000048">
    <property type="entry name" value="IQ_motif_EF-hand-BS"/>
</dbReference>
<evidence type="ECO:0000256" key="2">
    <source>
        <dbReference type="ARBA" id="ARBA00022490"/>
    </source>
</evidence>
<dbReference type="SUPFAM" id="SSF52540">
    <property type="entry name" value="P-loop containing nucleoside triphosphate hydrolases"/>
    <property type="match status" value="1"/>
</dbReference>
<dbReference type="GO" id="GO:0051295">
    <property type="term" value="P:establishment of meiotic spindle localization"/>
    <property type="evidence" value="ECO:0007669"/>
    <property type="project" value="TreeGrafter"/>
</dbReference>
<organism evidence="6 7">
    <name type="scientific">Geranomyces variabilis</name>
    <dbReference type="NCBI Taxonomy" id="109894"/>
    <lineage>
        <taxon>Eukaryota</taxon>
        <taxon>Fungi</taxon>
        <taxon>Fungi incertae sedis</taxon>
        <taxon>Chytridiomycota</taxon>
        <taxon>Chytridiomycota incertae sedis</taxon>
        <taxon>Chytridiomycetes</taxon>
        <taxon>Spizellomycetales</taxon>
        <taxon>Powellomycetaceae</taxon>
        <taxon>Geranomyces</taxon>
    </lineage>
</organism>
<gene>
    <name evidence="6" type="primary">SPATA17</name>
    <name evidence="6" type="ORF">HDU87_004901</name>
</gene>
<accession>A0AAD5XRK8</accession>
<name>A0AAD5XRK8_9FUNG</name>
<dbReference type="GO" id="GO:0000922">
    <property type="term" value="C:spindle pole"/>
    <property type="evidence" value="ECO:0007669"/>
    <property type="project" value="TreeGrafter"/>
</dbReference>
<keyword evidence="5" id="KW-0175">Coiled coil</keyword>
<dbReference type="Pfam" id="PF00612">
    <property type="entry name" value="IQ"/>
    <property type="match status" value="3"/>
</dbReference>
<keyword evidence="3" id="KW-0677">Repeat</keyword>
<dbReference type="InterPro" id="IPR051185">
    <property type="entry name" value="ASPM"/>
</dbReference>
<dbReference type="CDD" id="cd23767">
    <property type="entry name" value="IQCD"/>
    <property type="match status" value="1"/>
</dbReference>
<keyword evidence="7" id="KW-1185">Reference proteome</keyword>
<evidence type="ECO:0000313" key="6">
    <source>
        <dbReference type="EMBL" id="KAJ3176762.1"/>
    </source>
</evidence>
<dbReference type="GO" id="GO:0000278">
    <property type="term" value="P:mitotic cell cycle"/>
    <property type="evidence" value="ECO:0007669"/>
    <property type="project" value="TreeGrafter"/>
</dbReference>
<dbReference type="EMBL" id="JADGJQ010000038">
    <property type="protein sequence ID" value="KAJ3176762.1"/>
    <property type="molecule type" value="Genomic_DNA"/>
</dbReference>
<keyword evidence="2" id="KW-0963">Cytoplasm</keyword>
<evidence type="ECO:0000256" key="4">
    <source>
        <dbReference type="ARBA" id="ARBA00022860"/>
    </source>
</evidence>
<dbReference type="InterPro" id="IPR027417">
    <property type="entry name" value="P-loop_NTPase"/>
</dbReference>
<dbReference type="Gene3D" id="1.20.5.190">
    <property type="match status" value="1"/>
</dbReference>
<dbReference type="SMART" id="SM00015">
    <property type="entry name" value="IQ"/>
    <property type="match status" value="3"/>
</dbReference>
<evidence type="ECO:0000313" key="7">
    <source>
        <dbReference type="Proteomes" id="UP001212152"/>
    </source>
</evidence>
<feature type="coiled-coil region" evidence="5">
    <location>
        <begin position="119"/>
        <end position="150"/>
    </location>
</feature>
<comment type="caution">
    <text evidence="6">The sequence shown here is derived from an EMBL/GenBank/DDBJ whole genome shotgun (WGS) entry which is preliminary data.</text>
</comment>
<dbReference type="GO" id="GO:0007051">
    <property type="term" value="P:spindle organization"/>
    <property type="evidence" value="ECO:0007669"/>
    <property type="project" value="TreeGrafter"/>
</dbReference>
<dbReference type="PANTHER" id="PTHR22706">
    <property type="entry name" value="ASSEMBLY FACTOR FOR SPINDLE MICROTUBULES"/>
    <property type="match status" value="1"/>
</dbReference>
<comment type="subcellular location">
    <subcellularLocation>
        <location evidence="1">Cytoplasm</location>
    </subcellularLocation>
</comment>
<evidence type="ECO:0000256" key="3">
    <source>
        <dbReference type="ARBA" id="ARBA00022737"/>
    </source>
</evidence>
<keyword evidence="4" id="KW-0112">Calmodulin-binding</keyword>
<proteinExistence type="predicted"/>
<evidence type="ECO:0000256" key="5">
    <source>
        <dbReference type="SAM" id="Coils"/>
    </source>
</evidence>
<protein>
    <submittedName>
        <fullName evidence="6">Spermatogenesis-associated protein 17</fullName>
    </submittedName>
</protein>
<dbReference type="GO" id="GO:0005516">
    <property type="term" value="F:calmodulin binding"/>
    <property type="evidence" value="ECO:0007669"/>
    <property type="project" value="UniProtKB-KW"/>
</dbReference>
<sequence length="373" mass="42515">MALSFARIWPRKGVDIVDQFFLMASDAELHRDAEYNAAIIVQKAWRGFVVRNRLENLNMAATTIQRYSRGYRGRQLLEELIIARNTARRMAYYFDMAVRIQRIWRGYWTRAHVFNYYERKAYIQAVKEKMEELREHLAEHLIQQEQEQKTYIASLAAQKADRLAGTRHHLLGTKDVPGIYSGAIGQRRTVTGAVRDSQGSVENLLDEDPAAATAEAAAPVHVKTGTLSPLYIPESSLRDNSALRAWVRDHVGVRNYRGPPLSGDGDVDFRASVRLLGEDGGEAARSAKRSQGPFMPERQLQRVLSRPLRPSLRVETGFLDTKLAQMEERRLREGFRVSDQIFKVVPRVKHPHPHYYSEPSVAKATVGLKRPIV</sequence>
<dbReference type="Proteomes" id="UP001212152">
    <property type="component" value="Unassembled WGS sequence"/>
</dbReference>
<evidence type="ECO:0000256" key="1">
    <source>
        <dbReference type="ARBA" id="ARBA00004496"/>
    </source>
</evidence>
<dbReference type="PANTHER" id="PTHR22706:SF1">
    <property type="entry name" value="ASSEMBLY FACTOR FOR SPINDLE MICROTUBULES"/>
    <property type="match status" value="1"/>
</dbReference>
<dbReference type="GO" id="GO:0005737">
    <property type="term" value="C:cytoplasm"/>
    <property type="evidence" value="ECO:0007669"/>
    <property type="project" value="UniProtKB-SubCell"/>
</dbReference>
<dbReference type="PROSITE" id="PS50096">
    <property type="entry name" value="IQ"/>
    <property type="match status" value="3"/>
</dbReference>